<dbReference type="GO" id="GO:0015833">
    <property type="term" value="P:peptide transport"/>
    <property type="evidence" value="ECO:0007669"/>
    <property type="project" value="TreeGrafter"/>
</dbReference>
<dbReference type="CDD" id="cd08493">
    <property type="entry name" value="PBP2_DppA_like"/>
    <property type="match status" value="1"/>
</dbReference>
<keyword evidence="4" id="KW-1185">Reference proteome</keyword>
<dbReference type="STRING" id="221988.MS0856"/>
<evidence type="ECO:0000256" key="1">
    <source>
        <dbReference type="SAM" id="SignalP"/>
    </source>
</evidence>
<dbReference type="GO" id="GO:0030288">
    <property type="term" value="C:outer membrane-bounded periplasmic space"/>
    <property type="evidence" value="ECO:0007669"/>
    <property type="project" value="UniProtKB-ARBA"/>
</dbReference>
<dbReference type="RefSeq" id="WP_011200034.1">
    <property type="nucleotide sequence ID" value="NC_006300.1"/>
</dbReference>
<dbReference type="EMBL" id="AE016827">
    <property type="protein sequence ID" value="AAU37463.1"/>
    <property type="molecule type" value="Genomic_DNA"/>
</dbReference>
<dbReference type="Gene3D" id="3.90.76.10">
    <property type="entry name" value="Dipeptide-binding Protein, Domain 1"/>
    <property type="match status" value="1"/>
</dbReference>
<protein>
    <submittedName>
        <fullName evidence="3">OppA protein</fullName>
    </submittedName>
</protein>
<name>Q65U97_MANSM</name>
<accession>Q65U97</accession>
<dbReference type="InterPro" id="IPR039424">
    <property type="entry name" value="SBP_5"/>
</dbReference>
<evidence type="ECO:0000259" key="2">
    <source>
        <dbReference type="Pfam" id="PF00496"/>
    </source>
</evidence>
<dbReference type="Pfam" id="PF00496">
    <property type="entry name" value="SBP_bac_5"/>
    <property type="match status" value="1"/>
</dbReference>
<feature type="signal peptide" evidence="1">
    <location>
        <begin position="1"/>
        <end position="24"/>
    </location>
</feature>
<dbReference type="PANTHER" id="PTHR30290:SF28">
    <property type="entry name" value="ABC TRANSPORTER PERIPLASMIC-BINDING PROTEIN SAPA-RELATED"/>
    <property type="match status" value="1"/>
</dbReference>
<dbReference type="Gene3D" id="3.40.190.10">
    <property type="entry name" value="Periplasmic binding protein-like II"/>
    <property type="match status" value="1"/>
</dbReference>
<reference evidence="3 4" key="1">
    <citation type="journal article" date="2004" name="Nat. Biotechnol.">
        <title>The genome sequence of the capnophilic rumen bacterium Mannheimia succiniciproducens.</title>
        <authorList>
            <person name="Hong S.H."/>
            <person name="Kim J.S."/>
            <person name="Lee S.Y."/>
            <person name="In Y.H."/>
            <person name="Choi S.S."/>
            <person name="Rih J.-K."/>
            <person name="Kim C.H."/>
            <person name="Jeong H."/>
            <person name="Hur C.G."/>
            <person name="Kim J.J."/>
        </authorList>
    </citation>
    <scope>NUCLEOTIDE SEQUENCE [LARGE SCALE GENOMIC DNA]</scope>
    <source>
        <strain evidence="4">KCTC 0769BP / MBEL55E</strain>
    </source>
</reference>
<dbReference type="Gene3D" id="3.10.105.10">
    <property type="entry name" value="Dipeptide-binding Protein, Domain 3"/>
    <property type="match status" value="1"/>
</dbReference>
<sequence>MFIRKVTFIGFLLFSAMLPFFSWAAPRVPEILTQNGLIYCTHSSGFSFNPQTADAGTSMNVITEQIYNKLFEIKNNSSRLEPSLAQSYKISEDGKTITVYLRKGVEFHHTPWFTPSRNFNADDVVYSLNRVLGHNTSLPEFNASEQQKGMKRQYNIFHELAKKTRFPYFDSIKLNQKIESVTALDPYTVQINLFAPDASILSHLASQYAIIFSHEYALQLNADDNLAQLDLLPVGTGPYQVKNYFRNQYVRLIRHENYWKKEAEIKNIIIDLSPDRTGRLAKFFNNECQIAAFPDVSQLGLLQENGERFQTTLSDGMNLAFLAFNFKRPLMQDAEIRRGIAQAINRHRIIKDIYYNTASVANKIIPSVSWAGSDSNNHSFAYDYDPAQAKKVLQDRQLSLDMWVLKEEQLYNPSPIKMAELIKHDLTKAGIEVKVRLISRNFLMEQLRNNSENYDLILGGWLAVSLDPDSFMRPILSCGTTSEITNLSNWCSQSFEEILDRALISNSTNERAVNYHLAEQEVLSELPILPIASVKRILISNSNVQGVEMSPFGSISFEKLSFKKGEK</sequence>
<evidence type="ECO:0000313" key="4">
    <source>
        <dbReference type="Proteomes" id="UP000000607"/>
    </source>
</evidence>
<dbReference type="Proteomes" id="UP000000607">
    <property type="component" value="Chromosome"/>
</dbReference>
<dbReference type="InterPro" id="IPR030678">
    <property type="entry name" value="Peptide/Ni-bd"/>
</dbReference>
<gene>
    <name evidence="3" type="primary">oppA</name>
    <name evidence="3" type="ordered locus">MS0856</name>
</gene>
<evidence type="ECO:0000313" key="3">
    <source>
        <dbReference type="EMBL" id="AAU37463.1"/>
    </source>
</evidence>
<dbReference type="HOGENOM" id="CLU_017028_7_0_6"/>
<dbReference type="KEGG" id="msu:MS0856"/>
<dbReference type="InterPro" id="IPR000914">
    <property type="entry name" value="SBP_5_dom"/>
</dbReference>
<dbReference type="PIRSF" id="PIRSF002741">
    <property type="entry name" value="MppA"/>
    <property type="match status" value="1"/>
</dbReference>
<proteinExistence type="predicted"/>
<feature type="domain" description="Solute-binding protein family 5" evidence="2">
    <location>
        <begin position="80"/>
        <end position="481"/>
    </location>
</feature>
<dbReference type="PANTHER" id="PTHR30290">
    <property type="entry name" value="PERIPLASMIC BINDING COMPONENT OF ABC TRANSPORTER"/>
    <property type="match status" value="1"/>
</dbReference>
<dbReference type="AlphaFoldDB" id="Q65U97"/>
<feature type="chain" id="PRO_5004268032" evidence="1">
    <location>
        <begin position="25"/>
        <end position="567"/>
    </location>
</feature>
<keyword evidence="1" id="KW-0732">Signal</keyword>
<dbReference type="GO" id="GO:1904680">
    <property type="term" value="F:peptide transmembrane transporter activity"/>
    <property type="evidence" value="ECO:0007669"/>
    <property type="project" value="TreeGrafter"/>
</dbReference>
<dbReference type="SUPFAM" id="SSF53850">
    <property type="entry name" value="Periplasmic binding protein-like II"/>
    <property type="match status" value="1"/>
</dbReference>
<organism evidence="3 4">
    <name type="scientific">Mannheimia succiniciproducens (strain KCTC 0769BP / MBEL55E)</name>
    <dbReference type="NCBI Taxonomy" id="221988"/>
    <lineage>
        <taxon>Bacteria</taxon>
        <taxon>Pseudomonadati</taxon>
        <taxon>Pseudomonadota</taxon>
        <taxon>Gammaproteobacteria</taxon>
        <taxon>Pasteurellales</taxon>
        <taxon>Pasteurellaceae</taxon>
        <taxon>Basfia</taxon>
    </lineage>
</organism>
<dbReference type="GO" id="GO:0043190">
    <property type="term" value="C:ATP-binding cassette (ABC) transporter complex"/>
    <property type="evidence" value="ECO:0007669"/>
    <property type="project" value="InterPro"/>
</dbReference>
<dbReference type="OrthoDB" id="9801912at2"/>
<dbReference type="eggNOG" id="COG4166">
    <property type="taxonomic scope" value="Bacteria"/>
</dbReference>